<keyword evidence="2" id="KW-1185">Reference proteome</keyword>
<comment type="caution">
    <text evidence="1">The sequence shown here is derived from an EMBL/GenBank/DDBJ whole genome shotgun (WGS) entry which is preliminary data.</text>
</comment>
<protein>
    <submittedName>
        <fullName evidence="1">Membrane dipeptidase</fullName>
    </submittedName>
</protein>
<dbReference type="InterPro" id="IPR006311">
    <property type="entry name" value="TAT_signal"/>
</dbReference>
<evidence type="ECO:0000313" key="2">
    <source>
        <dbReference type="Proteomes" id="UP000197290"/>
    </source>
</evidence>
<dbReference type="InterPro" id="IPR008257">
    <property type="entry name" value="Pept_M19"/>
</dbReference>
<dbReference type="PANTHER" id="PTHR10443">
    <property type="entry name" value="MICROSOMAL DIPEPTIDASE"/>
    <property type="match status" value="1"/>
</dbReference>
<dbReference type="AlphaFoldDB" id="A0A245ZID3"/>
<dbReference type="EMBL" id="NBBI01000004">
    <property type="protein sequence ID" value="OWK29497.1"/>
    <property type="molecule type" value="Genomic_DNA"/>
</dbReference>
<dbReference type="GO" id="GO:0006508">
    <property type="term" value="P:proteolysis"/>
    <property type="evidence" value="ECO:0007669"/>
    <property type="project" value="InterPro"/>
</dbReference>
<dbReference type="Pfam" id="PF01244">
    <property type="entry name" value="Peptidase_M19"/>
    <property type="match status" value="1"/>
</dbReference>
<name>A0A245ZID3_9SPHN</name>
<evidence type="ECO:0000313" key="1">
    <source>
        <dbReference type="EMBL" id="OWK29497.1"/>
    </source>
</evidence>
<dbReference type="PROSITE" id="PS51318">
    <property type="entry name" value="TAT"/>
    <property type="match status" value="1"/>
</dbReference>
<dbReference type="Proteomes" id="UP000197290">
    <property type="component" value="Unassembled WGS sequence"/>
</dbReference>
<proteinExistence type="predicted"/>
<dbReference type="InterPro" id="IPR032466">
    <property type="entry name" value="Metal_Hydrolase"/>
</dbReference>
<dbReference type="Gene3D" id="3.20.20.140">
    <property type="entry name" value="Metal-dependent hydrolases"/>
    <property type="match status" value="1"/>
</dbReference>
<dbReference type="GO" id="GO:0070573">
    <property type="term" value="F:metallodipeptidase activity"/>
    <property type="evidence" value="ECO:0007669"/>
    <property type="project" value="InterPro"/>
</dbReference>
<gene>
    <name evidence="1" type="ORF">SPDO_24870</name>
</gene>
<sequence length="377" mass="40129">MTDRRTFLAGMVTASAAPSIAQQPSAAKRDMLIVNALGGFSDPNAPRGDGVAPRDTRTPLSARVVKDALASGMSAVNVTLGYVAGPDEPFEQTVREIGLFDWRIRNRPDALAKVLTAADILRAHEAGRVGVIYGFQNTAMLGDDATRADVFADLGVRVIQLTYNPANKAGSGSMAPENGGVTDFGRAVIERLNANRVMVDLSHSGERTCLEAARLSQQPISINHTGCRALTDLPRNKTDAELRLVAERGGFVGIYFMPFLNPTSVASAADVVAHIEHAIAVCGEDHVGIGTDGGTTAVDDMAAYRAAGRKEIAARRAAGIGAKGENPDTLPFVEDLSGPGQFRKLIALLERRGHKAARIEKIMGRNFVRYARDVWGA</sequence>
<accession>A0A245ZID3</accession>
<reference evidence="1 2" key="1">
    <citation type="submission" date="2017-03" db="EMBL/GenBank/DDBJ databases">
        <title>Genome sequence of Sphingomonas dokdonensis DSM 21029.</title>
        <authorList>
            <person name="Poehlein A."/>
            <person name="Wuebbeler J.H."/>
            <person name="Steinbuechel A."/>
            <person name="Daniel R."/>
        </authorList>
    </citation>
    <scope>NUCLEOTIDE SEQUENCE [LARGE SCALE GENOMIC DNA]</scope>
    <source>
        <strain evidence="1 2">DSM 21029</strain>
    </source>
</reference>
<dbReference type="RefSeq" id="WP_342746675.1">
    <property type="nucleotide sequence ID" value="NZ_NBBI01000004.1"/>
</dbReference>
<dbReference type="PROSITE" id="PS51365">
    <property type="entry name" value="RENAL_DIPEPTIDASE_2"/>
    <property type="match status" value="1"/>
</dbReference>
<dbReference type="SUPFAM" id="SSF51556">
    <property type="entry name" value="Metallo-dependent hydrolases"/>
    <property type="match status" value="1"/>
</dbReference>
<organism evidence="1 2">
    <name type="scientific">Sphingomonas dokdonensis</name>
    <dbReference type="NCBI Taxonomy" id="344880"/>
    <lineage>
        <taxon>Bacteria</taxon>
        <taxon>Pseudomonadati</taxon>
        <taxon>Pseudomonadota</taxon>
        <taxon>Alphaproteobacteria</taxon>
        <taxon>Sphingomonadales</taxon>
        <taxon>Sphingomonadaceae</taxon>
        <taxon>Sphingomonas</taxon>
    </lineage>
</organism>
<dbReference type="PANTHER" id="PTHR10443:SF12">
    <property type="entry name" value="DIPEPTIDASE"/>
    <property type="match status" value="1"/>
</dbReference>